<dbReference type="PANTHER" id="PTHR33495:SF2">
    <property type="entry name" value="ANTI-SIGMA FACTOR ANTAGONIST TM_1081-RELATED"/>
    <property type="match status" value="1"/>
</dbReference>
<dbReference type="Proteomes" id="UP001500449">
    <property type="component" value="Unassembled WGS sequence"/>
</dbReference>
<reference evidence="2 3" key="1">
    <citation type="journal article" date="2019" name="Int. J. Syst. Evol. Microbiol.">
        <title>The Global Catalogue of Microorganisms (GCM) 10K type strain sequencing project: providing services to taxonomists for standard genome sequencing and annotation.</title>
        <authorList>
            <consortium name="The Broad Institute Genomics Platform"/>
            <consortium name="The Broad Institute Genome Sequencing Center for Infectious Disease"/>
            <person name="Wu L."/>
            <person name="Ma J."/>
        </authorList>
    </citation>
    <scope>NUCLEOTIDE SEQUENCE [LARGE SCALE GENOMIC DNA]</scope>
    <source>
        <strain evidence="2 3">JCM 16009</strain>
    </source>
</reference>
<name>A0ABN2N0L2_9PSEU</name>
<dbReference type="InterPro" id="IPR002645">
    <property type="entry name" value="STAS_dom"/>
</dbReference>
<dbReference type="InterPro" id="IPR036513">
    <property type="entry name" value="STAS_dom_sf"/>
</dbReference>
<dbReference type="PROSITE" id="PS50801">
    <property type="entry name" value="STAS"/>
    <property type="match status" value="1"/>
</dbReference>
<gene>
    <name evidence="2" type="ORF">GCM10009836_26920</name>
</gene>
<keyword evidence="3" id="KW-1185">Reference proteome</keyword>
<sequence length="125" mass="13041">MRDGAGRGEIDPPALEVRHETLRSGVVAVRLAGELDTDTAGRLHEALQSAILGARAVVVDLAAVSYLGSAGVSALLGAHTRAGDRVHLAGLEGNRSVHKVVDLLGLTRHFVVHDDVPAFLTALRA</sequence>
<dbReference type="PANTHER" id="PTHR33495">
    <property type="entry name" value="ANTI-SIGMA FACTOR ANTAGONIST TM_1081-RELATED-RELATED"/>
    <property type="match status" value="1"/>
</dbReference>
<evidence type="ECO:0000259" key="1">
    <source>
        <dbReference type="PROSITE" id="PS50801"/>
    </source>
</evidence>
<comment type="caution">
    <text evidence="2">The sequence shown here is derived from an EMBL/GenBank/DDBJ whole genome shotgun (WGS) entry which is preliminary data.</text>
</comment>
<organism evidence="2 3">
    <name type="scientific">Pseudonocardia ailaonensis</name>
    <dbReference type="NCBI Taxonomy" id="367279"/>
    <lineage>
        <taxon>Bacteria</taxon>
        <taxon>Bacillati</taxon>
        <taxon>Actinomycetota</taxon>
        <taxon>Actinomycetes</taxon>
        <taxon>Pseudonocardiales</taxon>
        <taxon>Pseudonocardiaceae</taxon>
        <taxon>Pseudonocardia</taxon>
    </lineage>
</organism>
<dbReference type="RefSeq" id="WP_344416081.1">
    <property type="nucleotide sequence ID" value="NZ_BAAAQK010000005.1"/>
</dbReference>
<dbReference type="EMBL" id="BAAAQK010000005">
    <property type="protein sequence ID" value="GAA1845966.1"/>
    <property type="molecule type" value="Genomic_DNA"/>
</dbReference>
<evidence type="ECO:0000313" key="2">
    <source>
        <dbReference type="EMBL" id="GAA1845966.1"/>
    </source>
</evidence>
<proteinExistence type="predicted"/>
<dbReference type="SUPFAM" id="SSF52091">
    <property type="entry name" value="SpoIIaa-like"/>
    <property type="match status" value="1"/>
</dbReference>
<dbReference type="Pfam" id="PF01740">
    <property type="entry name" value="STAS"/>
    <property type="match status" value="1"/>
</dbReference>
<feature type="domain" description="STAS" evidence="1">
    <location>
        <begin position="25"/>
        <end position="125"/>
    </location>
</feature>
<dbReference type="CDD" id="cd07043">
    <property type="entry name" value="STAS_anti-anti-sigma_factors"/>
    <property type="match status" value="1"/>
</dbReference>
<accession>A0ABN2N0L2</accession>
<dbReference type="Gene3D" id="3.30.750.24">
    <property type="entry name" value="STAS domain"/>
    <property type="match status" value="1"/>
</dbReference>
<protein>
    <recommendedName>
        <fullName evidence="1">STAS domain-containing protein</fullName>
    </recommendedName>
</protein>
<evidence type="ECO:0000313" key="3">
    <source>
        <dbReference type="Proteomes" id="UP001500449"/>
    </source>
</evidence>